<protein>
    <submittedName>
        <fullName evidence="1">Uncharacterized protein</fullName>
    </submittedName>
</protein>
<feature type="non-terminal residue" evidence="1">
    <location>
        <position position="229"/>
    </location>
</feature>
<gene>
    <name evidence="1" type="ORF">BDY19DRAFT_958651</name>
</gene>
<accession>A0ACB8TXU6</accession>
<dbReference type="Proteomes" id="UP001055072">
    <property type="component" value="Unassembled WGS sequence"/>
</dbReference>
<organism evidence="1 2">
    <name type="scientific">Irpex rosettiformis</name>
    <dbReference type="NCBI Taxonomy" id="378272"/>
    <lineage>
        <taxon>Eukaryota</taxon>
        <taxon>Fungi</taxon>
        <taxon>Dikarya</taxon>
        <taxon>Basidiomycota</taxon>
        <taxon>Agaricomycotina</taxon>
        <taxon>Agaricomycetes</taxon>
        <taxon>Polyporales</taxon>
        <taxon>Irpicaceae</taxon>
        <taxon>Irpex</taxon>
    </lineage>
</organism>
<dbReference type="EMBL" id="MU274921">
    <property type="protein sequence ID" value="KAI0086783.1"/>
    <property type="molecule type" value="Genomic_DNA"/>
</dbReference>
<reference evidence="1" key="1">
    <citation type="journal article" date="2021" name="Environ. Microbiol.">
        <title>Gene family expansions and transcriptome signatures uncover fungal adaptations to wood decay.</title>
        <authorList>
            <person name="Hage H."/>
            <person name="Miyauchi S."/>
            <person name="Viragh M."/>
            <person name="Drula E."/>
            <person name="Min B."/>
            <person name="Chaduli D."/>
            <person name="Navarro D."/>
            <person name="Favel A."/>
            <person name="Norest M."/>
            <person name="Lesage-Meessen L."/>
            <person name="Balint B."/>
            <person name="Merenyi Z."/>
            <person name="de Eugenio L."/>
            <person name="Morin E."/>
            <person name="Martinez A.T."/>
            <person name="Baldrian P."/>
            <person name="Stursova M."/>
            <person name="Martinez M.J."/>
            <person name="Novotny C."/>
            <person name="Magnuson J.K."/>
            <person name="Spatafora J.W."/>
            <person name="Maurice S."/>
            <person name="Pangilinan J."/>
            <person name="Andreopoulos W."/>
            <person name="LaButti K."/>
            <person name="Hundley H."/>
            <person name="Na H."/>
            <person name="Kuo A."/>
            <person name="Barry K."/>
            <person name="Lipzen A."/>
            <person name="Henrissat B."/>
            <person name="Riley R."/>
            <person name="Ahrendt S."/>
            <person name="Nagy L.G."/>
            <person name="Grigoriev I.V."/>
            <person name="Martin F."/>
            <person name="Rosso M.N."/>
        </authorList>
    </citation>
    <scope>NUCLEOTIDE SEQUENCE</scope>
    <source>
        <strain evidence="1">CBS 384.51</strain>
    </source>
</reference>
<name>A0ACB8TXU6_9APHY</name>
<evidence type="ECO:0000313" key="1">
    <source>
        <dbReference type="EMBL" id="KAI0086783.1"/>
    </source>
</evidence>
<sequence>MLRFLVLSGTLILCVSGALVERPQTNCEDLGPGASNTAKGFRLRAYNISHVDNGSVPLGYFPLGSEDSSAGLAHGNNSILEQLGTFDGYSSNLDVTWTLYNGVLVPDTYQPIVNNAITDGGRLTWTLGPNLTLPISNYCAVVSSCISNAQFYLFFAHDCLQKSEPGRNNIGFHDIALAVNGDPNSFYLCEARKQSQSQANVFFKLDRNSDSKETYCYPIMIQLVFGRQG</sequence>
<proteinExistence type="predicted"/>
<evidence type="ECO:0000313" key="2">
    <source>
        <dbReference type="Proteomes" id="UP001055072"/>
    </source>
</evidence>
<keyword evidence="2" id="KW-1185">Reference proteome</keyword>
<comment type="caution">
    <text evidence="1">The sequence shown here is derived from an EMBL/GenBank/DDBJ whole genome shotgun (WGS) entry which is preliminary data.</text>
</comment>